<dbReference type="PROSITE" id="PS51898">
    <property type="entry name" value="TYR_RECOMBINASE"/>
    <property type="match status" value="1"/>
</dbReference>
<dbReference type="Pfam" id="PF02920">
    <property type="entry name" value="Integrase_DNA"/>
    <property type="match status" value="1"/>
</dbReference>
<dbReference type="Proteomes" id="UP000441557">
    <property type="component" value="Unassembled WGS sequence"/>
</dbReference>
<dbReference type="SUPFAM" id="SSF56349">
    <property type="entry name" value="DNA breaking-rejoining enzymes"/>
    <property type="match status" value="1"/>
</dbReference>
<evidence type="ECO:0000256" key="3">
    <source>
        <dbReference type="ARBA" id="ARBA00023125"/>
    </source>
</evidence>
<keyword evidence="4" id="KW-0233">DNA recombination</keyword>
<dbReference type="Gene3D" id="1.10.443.10">
    <property type="entry name" value="Intergrase catalytic core"/>
    <property type="match status" value="1"/>
</dbReference>
<dbReference type="InterPro" id="IPR002104">
    <property type="entry name" value="Integrase_catalytic"/>
</dbReference>
<feature type="domain" description="Core-binding (CB)" evidence="7">
    <location>
        <begin position="69"/>
        <end position="151"/>
    </location>
</feature>
<evidence type="ECO:0000256" key="4">
    <source>
        <dbReference type="ARBA" id="ARBA00023172"/>
    </source>
</evidence>
<comment type="similarity">
    <text evidence="1">Belongs to the 'phage' integrase family.</text>
</comment>
<keyword evidence="2" id="KW-0229">DNA integration</keyword>
<dbReference type="AlphaFoldDB" id="A0AB36AH37"/>
<dbReference type="RefSeq" id="WP_153706774.1">
    <property type="nucleotide sequence ID" value="NZ_JAFFPO010000029.1"/>
</dbReference>
<dbReference type="EMBL" id="WJMZ01000018">
    <property type="protein sequence ID" value="MRG84656.1"/>
    <property type="molecule type" value="Genomic_DNA"/>
</dbReference>
<comment type="caution">
    <text evidence="8">The sequence shown here is derived from an EMBL/GenBank/DDBJ whole genome shotgun (WGS) entry which is preliminary data.</text>
</comment>
<evidence type="ECO:0000256" key="2">
    <source>
        <dbReference type="ARBA" id="ARBA00022908"/>
    </source>
</evidence>
<dbReference type="Gene3D" id="1.10.150.130">
    <property type="match status" value="1"/>
</dbReference>
<dbReference type="InterPro" id="IPR004191">
    <property type="entry name" value="Integrase_Tn916-type_DNA-bd_N"/>
</dbReference>
<dbReference type="InterPro" id="IPR004107">
    <property type="entry name" value="Integrase_SAM-like_N"/>
</dbReference>
<evidence type="ECO:0000259" key="7">
    <source>
        <dbReference type="PROSITE" id="PS51900"/>
    </source>
</evidence>
<evidence type="ECO:0000313" key="8">
    <source>
        <dbReference type="EMBL" id="MRG84656.1"/>
    </source>
</evidence>
<proteinExistence type="inferred from homology"/>
<dbReference type="PANTHER" id="PTHR30349:SF41">
    <property type="entry name" value="INTEGRASE_RECOMBINASE PROTEIN MJ0367-RELATED"/>
    <property type="match status" value="1"/>
</dbReference>
<dbReference type="Pfam" id="PF14659">
    <property type="entry name" value="Phage_int_SAM_3"/>
    <property type="match status" value="1"/>
</dbReference>
<dbReference type="InterPro" id="IPR044068">
    <property type="entry name" value="CB"/>
</dbReference>
<keyword evidence="3 5" id="KW-0238">DNA-binding</keyword>
<reference evidence="8 9" key="1">
    <citation type="submission" date="2019-11" db="EMBL/GenBank/DDBJ databases">
        <title>Draft genome sequence of 12 host-associated Lactobacillus reuteri rodent strains.</title>
        <authorList>
            <person name="Zhang S."/>
            <person name="Ozcam M."/>
            <person name="Van Pijkeren J.P."/>
        </authorList>
    </citation>
    <scope>NUCLEOTIDE SEQUENCE [LARGE SCALE GENOMIC DNA]</scope>
    <source>
        <strain evidence="8 9">L1604-1</strain>
    </source>
</reference>
<dbReference type="InterPro" id="IPR010998">
    <property type="entry name" value="Integrase_recombinase_N"/>
</dbReference>
<dbReference type="InterPro" id="IPR016177">
    <property type="entry name" value="DNA-bd_dom_sf"/>
</dbReference>
<evidence type="ECO:0000259" key="6">
    <source>
        <dbReference type="PROSITE" id="PS51898"/>
    </source>
</evidence>
<dbReference type="PANTHER" id="PTHR30349">
    <property type="entry name" value="PHAGE INTEGRASE-RELATED"/>
    <property type="match status" value="1"/>
</dbReference>
<feature type="domain" description="Tyr recombinase" evidence="6">
    <location>
        <begin position="177"/>
        <end position="400"/>
    </location>
</feature>
<gene>
    <name evidence="8" type="ORF">GIX80_09775</name>
</gene>
<dbReference type="Pfam" id="PF00589">
    <property type="entry name" value="Phage_integrase"/>
    <property type="match status" value="1"/>
</dbReference>
<dbReference type="Gene3D" id="3.30.160.60">
    <property type="entry name" value="Classic Zinc Finger"/>
    <property type="match status" value="1"/>
</dbReference>
<dbReference type="InterPro" id="IPR050090">
    <property type="entry name" value="Tyrosine_recombinase_XerCD"/>
</dbReference>
<sequence>MMKKRKDSKNRVLKSGESERKTGGYQYRWETGDGKRHYIYANSLRTLREKEKQIIRDIDDGIRTNNLNLTLNDLYNVWIEVKKGLKSNTFNNYKYMYDHFVKKSIGLYKVRSIHRTDIKRFYNKLVDVDGLKISTVGTIHLVIHQVLQLGVEDDILRKNVSDDGLKELKKVRGLCGTKRKALTIAQQELFLNFIKRNSKYMHWYPTFAILLGSGLRVGELTGLRWQDIDLKNNIINVNHTLVFYERSKANHTGFGINTPKTNAGNRTVPMIKTVKDAFVQQKQYLENNNLKSVDVIDGFKDFVFVNRFGHVQHQGTLNKAIKRIIRDANFDALDKNPTINEEKLLPDFSCHTLRHTFTTRLIESGMNIKVIQAALGHSDIQTTLNIYADVTKELKKQQFAHFDDFIAENV</sequence>
<dbReference type="CDD" id="cd01189">
    <property type="entry name" value="INT_ICEBs1_C_like"/>
    <property type="match status" value="1"/>
</dbReference>
<dbReference type="PROSITE" id="PS51900">
    <property type="entry name" value="CB"/>
    <property type="match status" value="1"/>
</dbReference>
<dbReference type="SUPFAM" id="SSF54171">
    <property type="entry name" value="DNA-binding domain"/>
    <property type="match status" value="1"/>
</dbReference>
<evidence type="ECO:0000256" key="5">
    <source>
        <dbReference type="PROSITE-ProRule" id="PRU01248"/>
    </source>
</evidence>
<dbReference type="GO" id="GO:0003677">
    <property type="term" value="F:DNA binding"/>
    <property type="evidence" value="ECO:0007669"/>
    <property type="project" value="UniProtKB-UniRule"/>
</dbReference>
<name>A0AB36AH37_LIMRT</name>
<dbReference type="InterPro" id="IPR013762">
    <property type="entry name" value="Integrase-like_cat_sf"/>
</dbReference>
<evidence type="ECO:0000313" key="9">
    <source>
        <dbReference type="Proteomes" id="UP000441557"/>
    </source>
</evidence>
<accession>A0AB36AH37</accession>
<organism evidence="8 9">
    <name type="scientific">Limosilactobacillus reuteri</name>
    <name type="common">Lactobacillus reuteri</name>
    <dbReference type="NCBI Taxonomy" id="1598"/>
    <lineage>
        <taxon>Bacteria</taxon>
        <taxon>Bacillati</taxon>
        <taxon>Bacillota</taxon>
        <taxon>Bacilli</taxon>
        <taxon>Lactobacillales</taxon>
        <taxon>Lactobacillaceae</taxon>
        <taxon>Limosilactobacillus</taxon>
    </lineage>
</organism>
<protein>
    <submittedName>
        <fullName evidence="8">Tyrosine-type recombinase/integrase</fullName>
    </submittedName>
</protein>
<dbReference type="GO" id="GO:0008907">
    <property type="term" value="F:integrase activity"/>
    <property type="evidence" value="ECO:0007669"/>
    <property type="project" value="InterPro"/>
</dbReference>
<dbReference type="GO" id="GO:0006310">
    <property type="term" value="P:DNA recombination"/>
    <property type="evidence" value="ECO:0007669"/>
    <property type="project" value="UniProtKB-KW"/>
</dbReference>
<evidence type="ECO:0000256" key="1">
    <source>
        <dbReference type="ARBA" id="ARBA00008857"/>
    </source>
</evidence>
<dbReference type="InterPro" id="IPR011010">
    <property type="entry name" value="DNA_brk_join_enz"/>
</dbReference>